<protein>
    <submittedName>
        <fullName evidence="2">Uncharacterized protein</fullName>
    </submittedName>
</protein>
<evidence type="ECO:0000313" key="2">
    <source>
        <dbReference type="EMBL" id="ERP39109.1"/>
    </source>
</evidence>
<organism evidence="2 3">
    <name type="scientific">Chitinivibrio alkaliphilus ACht1</name>
    <dbReference type="NCBI Taxonomy" id="1313304"/>
    <lineage>
        <taxon>Bacteria</taxon>
        <taxon>Pseudomonadati</taxon>
        <taxon>Fibrobacterota</taxon>
        <taxon>Chitinivibrionia</taxon>
        <taxon>Chitinivibrionales</taxon>
        <taxon>Chitinivibrionaceae</taxon>
        <taxon>Chitinivibrio</taxon>
    </lineage>
</organism>
<accession>U7D9N9</accession>
<sequence>MHKKWVRHGLFLVLLLCGIFVYFNSNFQHSPYEFSDPSGQIDRSVAAQITRDMAILYEEHGYRFFISVLDTSFERFNEKSAQEYFNERTSSPEEPWFGLVFLSEGTLYTTASPELQRRIDLEELEIHKSMSRIEAAQTNVSRGLYHFFINAVDLIARYEGVELATFLTPSRDFFAMRLHLRRWFLFYFLSAGLLLLFMLLWQGRRKDCLPEGDTALLFGGVSFARSREKHVFSALMEYRKTYDSSAILLEAEAVTKQLVEHFGDTLVSVVLVGNDALLNRLAGNKPLLLVVTSSWGGEHISTLDGVCRSHGVVEEAQLLFLEESELSYVRTVYPLDFLYTQERAHLLWGQDLYTGIELSHEEIRTHLLARCVQTVSFLRRAEVCKDMPALVLLYAMQQYLIIFRGILYLRGIHKYTEWSWIVSVVESSCSIKDSSFSEAVAAVSANRFDEAEQLVPRLIAATRQTIEKIREM</sequence>
<comment type="caution">
    <text evidence="2">The sequence shown here is derived from an EMBL/GenBank/DDBJ whole genome shotgun (WGS) entry which is preliminary data.</text>
</comment>
<evidence type="ECO:0000256" key="1">
    <source>
        <dbReference type="SAM" id="Phobius"/>
    </source>
</evidence>
<dbReference type="STRING" id="1313304.CALK_0275"/>
<feature type="transmembrane region" description="Helical" evidence="1">
    <location>
        <begin position="6"/>
        <end position="23"/>
    </location>
</feature>
<dbReference type="AlphaFoldDB" id="U7D9N9"/>
<feature type="transmembrane region" description="Helical" evidence="1">
    <location>
        <begin position="183"/>
        <end position="201"/>
    </location>
</feature>
<name>U7D9N9_9BACT</name>
<keyword evidence="1" id="KW-1133">Transmembrane helix</keyword>
<gene>
    <name evidence="2" type="ORF">CALK_0275</name>
</gene>
<dbReference type="EMBL" id="ASJR01000002">
    <property type="protein sequence ID" value="ERP39109.1"/>
    <property type="molecule type" value="Genomic_DNA"/>
</dbReference>
<keyword evidence="1" id="KW-0812">Transmembrane</keyword>
<keyword evidence="3" id="KW-1185">Reference proteome</keyword>
<dbReference type="RefSeq" id="WP_022635822.1">
    <property type="nucleotide sequence ID" value="NZ_ASJR01000002.1"/>
</dbReference>
<dbReference type="Proteomes" id="UP000017148">
    <property type="component" value="Unassembled WGS sequence"/>
</dbReference>
<evidence type="ECO:0000313" key="3">
    <source>
        <dbReference type="Proteomes" id="UP000017148"/>
    </source>
</evidence>
<keyword evidence="1" id="KW-0472">Membrane</keyword>
<proteinExistence type="predicted"/>
<reference evidence="2 3" key="1">
    <citation type="journal article" date="2013" name="Environ. Microbiol.">
        <title>Genome analysis of Chitinivibrio alkaliphilus gen. nov., sp. nov., a novel extremely haloalkaliphilic anaerobic chitinolytic bacterium from the candidate phylum Termite Group 3.</title>
        <authorList>
            <person name="Sorokin D.Y."/>
            <person name="Gumerov V.M."/>
            <person name="Rakitin A.L."/>
            <person name="Beletsky A.V."/>
            <person name="Damste J.S."/>
            <person name="Muyzer G."/>
            <person name="Mardanov A.V."/>
            <person name="Ravin N.V."/>
        </authorList>
    </citation>
    <scope>NUCLEOTIDE SEQUENCE [LARGE SCALE GENOMIC DNA]</scope>
    <source>
        <strain evidence="2 3">ACht1</strain>
    </source>
</reference>